<dbReference type="Proteomes" id="UP000792457">
    <property type="component" value="Unassembled WGS sequence"/>
</dbReference>
<dbReference type="PROSITE" id="PS01285">
    <property type="entry name" value="FA58C_1"/>
    <property type="match status" value="2"/>
</dbReference>
<dbReference type="Gene3D" id="2.170.140.10">
    <property type="entry name" value="Chitin binding domain"/>
    <property type="match status" value="1"/>
</dbReference>
<accession>A0A8K0P9G8</accession>
<evidence type="ECO:0000256" key="6">
    <source>
        <dbReference type="ARBA" id="ARBA00023136"/>
    </source>
</evidence>
<comment type="caution">
    <text evidence="11">The sequence shown here is derived from an EMBL/GenBank/DDBJ whole genome shotgun (WGS) entry which is preliminary data.</text>
</comment>
<keyword evidence="7" id="KW-1015">Disulfide bond</keyword>
<keyword evidence="3" id="KW-0964">Secreted</keyword>
<dbReference type="InterPro" id="IPR050633">
    <property type="entry name" value="Neuropilin_MCO_CoagFactor"/>
</dbReference>
<comment type="subcellular location">
    <subcellularLocation>
        <location evidence="1">Endomembrane system</location>
        <topology evidence="1">Peripheral membrane protein</topology>
    </subcellularLocation>
    <subcellularLocation>
        <location evidence="2">Secreted</location>
    </subcellularLocation>
</comment>
<evidence type="ECO:0000256" key="8">
    <source>
        <dbReference type="ARBA" id="ARBA00023180"/>
    </source>
</evidence>
<dbReference type="PROSITE" id="PS01286">
    <property type="entry name" value="FA58C_2"/>
    <property type="match status" value="2"/>
</dbReference>
<feature type="non-terminal residue" evidence="11">
    <location>
        <position position="1"/>
    </location>
</feature>
<evidence type="ECO:0008006" key="13">
    <source>
        <dbReference type="Google" id="ProtNLM"/>
    </source>
</evidence>
<evidence type="ECO:0000313" key="12">
    <source>
        <dbReference type="Proteomes" id="UP000792457"/>
    </source>
</evidence>
<dbReference type="PANTHER" id="PTHR46806:SF5">
    <property type="entry name" value="F5_8 TYPE C DOMAIN-CONTAINING PROTEIN"/>
    <property type="match status" value="1"/>
</dbReference>
<feature type="domain" description="Chitin-binding type-2" evidence="10">
    <location>
        <begin position="236"/>
        <end position="300"/>
    </location>
</feature>
<dbReference type="Pfam" id="PF00754">
    <property type="entry name" value="F5_F8_type_C"/>
    <property type="match status" value="3"/>
</dbReference>
<evidence type="ECO:0000259" key="9">
    <source>
        <dbReference type="PROSITE" id="PS50022"/>
    </source>
</evidence>
<dbReference type="GO" id="GO:0005576">
    <property type="term" value="C:extracellular region"/>
    <property type="evidence" value="ECO:0007669"/>
    <property type="project" value="UniProtKB-SubCell"/>
</dbReference>
<dbReference type="SUPFAM" id="SSF57625">
    <property type="entry name" value="Invertebrate chitin-binding proteins"/>
    <property type="match status" value="1"/>
</dbReference>
<evidence type="ECO:0000313" key="11">
    <source>
        <dbReference type="EMBL" id="KAG8238941.1"/>
    </source>
</evidence>
<evidence type="ECO:0000256" key="4">
    <source>
        <dbReference type="ARBA" id="ARBA00022729"/>
    </source>
</evidence>
<name>A0A8K0P9G8_LADFU</name>
<dbReference type="Pfam" id="PF13330">
    <property type="entry name" value="Mucin2_WxxW"/>
    <property type="match status" value="4"/>
</dbReference>
<dbReference type="GO" id="GO:0008061">
    <property type="term" value="F:chitin binding"/>
    <property type="evidence" value="ECO:0007669"/>
    <property type="project" value="InterPro"/>
</dbReference>
<gene>
    <name evidence="11" type="ORF">J437_LFUL000780</name>
</gene>
<dbReference type="GO" id="GO:0007155">
    <property type="term" value="P:cell adhesion"/>
    <property type="evidence" value="ECO:0007669"/>
    <property type="project" value="UniProtKB-KW"/>
</dbReference>
<dbReference type="InterPro" id="IPR000421">
    <property type="entry name" value="FA58C"/>
</dbReference>
<evidence type="ECO:0000256" key="3">
    <source>
        <dbReference type="ARBA" id="ARBA00022525"/>
    </source>
</evidence>
<feature type="domain" description="F5/8 type C" evidence="9">
    <location>
        <begin position="786"/>
        <end position="937"/>
    </location>
</feature>
<evidence type="ECO:0000256" key="5">
    <source>
        <dbReference type="ARBA" id="ARBA00022889"/>
    </source>
</evidence>
<proteinExistence type="predicted"/>
<keyword evidence="6" id="KW-0472">Membrane</keyword>
<feature type="domain" description="F5/8 type C" evidence="9">
    <location>
        <begin position="77"/>
        <end position="217"/>
    </location>
</feature>
<dbReference type="PROSITE" id="PS50940">
    <property type="entry name" value="CHIT_BIND_II"/>
    <property type="match status" value="1"/>
</dbReference>
<dbReference type="CDD" id="cd00057">
    <property type="entry name" value="FA58C"/>
    <property type="match status" value="3"/>
</dbReference>
<keyword evidence="8" id="KW-0325">Glycoprotein</keyword>
<dbReference type="GO" id="GO:0038023">
    <property type="term" value="F:signaling receptor activity"/>
    <property type="evidence" value="ECO:0007669"/>
    <property type="project" value="TreeGrafter"/>
</dbReference>
<dbReference type="Pfam" id="PF01607">
    <property type="entry name" value="CBM_14"/>
    <property type="match status" value="1"/>
</dbReference>
<dbReference type="CDD" id="cd19941">
    <property type="entry name" value="TIL"/>
    <property type="match status" value="1"/>
</dbReference>
<dbReference type="PROSITE" id="PS50022">
    <property type="entry name" value="FA58C_3"/>
    <property type="match status" value="3"/>
</dbReference>
<dbReference type="SUPFAM" id="SSF49785">
    <property type="entry name" value="Galactose-binding domain-like"/>
    <property type="match status" value="3"/>
</dbReference>
<dbReference type="GO" id="GO:0012505">
    <property type="term" value="C:endomembrane system"/>
    <property type="evidence" value="ECO:0007669"/>
    <property type="project" value="UniProtKB-SubCell"/>
</dbReference>
<sequence>MKVSERPHAFCERSKIADIQCRAVGTGIRFDETGQNVRCNIEEGLVCNPSEAGSTCINYEIRVLCLCVKLFDSDDICEEGLGMESGAIKDNQISVSSISTPGHLGNHARLNGDGAWIPESSEVDLLGQKEVTGVIIQGNPSGRDWVKTFEVKWSDDGDLWNTIRNDDDGPPKEFQGSYDALNPKKVLFDEPVFAQYIKIIPTDFQNRISLRLEILGCDIAEATTTATSKLSTQVTPAACDPAKPNRPHETDCYIFYQCADTLHGVEMVKKTCGPNMMYNPETQICDWPENVMRIRPDCSGIPPLPPVPSCEEGWTEWINVTNPKHGNGDYETLINIKRHLDTEICGGVEHISDIECRYLRVIPRKSVKKTKTSTKSGGKVEYRWMDYKQARQIVVCKKDVGLSCNNYQQRNGLCMDYSVRFNCRCEKKVTLPTAMETKPTSPTTTFACPPGKIWKDCAIKCNQVCHHFDHILSQRGFCSSKYECISGCVDEHAKTCPKGFYWRDYVTCLEVGDCTCVSHSGQLVKPGEVVKESDCELCQCENNVYTCRDTCKISTVYASTILPNETRTTPVIFTLTVPTVTVGTPRNLLKCDMWTHWQNENNPKDGDGDFESVENLKGSYGNCTNPSNIECVTVTGNIPSSETENEVMCSLKRGLQCYNRNNMPGGCEDYKIRIFCPCKTTEVVTPNIMTTPPTTGPSLMPKPCDRWSDWINDGSRSEIDGIELERKTLKQLHEIGFCRDGEVVSIECKDVKTGLNYDETLDVGVTCTLRDGLLCRHSQQGKRNTCRDYKIRYFCSCDSAFSASSSKSPKYGPQSVRLQSLYSTDTGLGWIPSHHNKDQFLQVDLGKDEPIYGIKVQGSEEVPDMYVTSYHVLHSEDGHKFKYAEDVFGNPKLFRGPVNNLKPIEEVFVEPFEARYIRVNPQSWKNGIALRFDLIGCGEISVTTSPWIELTTPEEAICRDEMGLENGLMKDEQIEVSSVFNENGRFNVPNIRINKLQTETQGGAWIPATNSINEWVKFDFLEPRNLTGVITQGQNGGESWVETFKVMYSHDGKAWNPVLDRDGTEKEFAANFDGETPQENYFDRPIQAQFLKIIPVAWHNNIAMRVEVLGCFSPYPPMSTPIPPITTTVTPEGCNPCPNLPTERLENCVKCSAGLLWDGTNCVDRSECQCYVGHIPYSVGAVYKTEDCKECVCKIGGESSCHDIKCPKCEM</sequence>
<evidence type="ECO:0000256" key="7">
    <source>
        <dbReference type="ARBA" id="ARBA00023157"/>
    </source>
</evidence>
<keyword evidence="5" id="KW-0130">Cell adhesion</keyword>
<dbReference type="InterPro" id="IPR025155">
    <property type="entry name" value="WxxW_domain"/>
</dbReference>
<dbReference type="AlphaFoldDB" id="A0A8K0P9G8"/>
<dbReference type="InterPro" id="IPR008979">
    <property type="entry name" value="Galactose-bd-like_sf"/>
</dbReference>
<evidence type="ECO:0000256" key="1">
    <source>
        <dbReference type="ARBA" id="ARBA00004184"/>
    </source>
</evidence>
<dbReference type="SMART" id="SM00231">
    <property type="entry name" value="FA58C"/>
    <property type="match status" value="3"/>
</dbReference>
<feature type="domain" description="F5/8 type C" evidence="9">
    <location>
        <begin position="958"/>
        <end position="1111"/>
    </location>
</feature>
<keyword evidence="12" id="KW-1185">Reference proteome</keyword>
<keyword evidence="4" id="KW-0732">Signal</keyword>
<dbReference type="PANTHER" id="PTHR46806">
    <property type="entry name" value="F5/8 TYPE C DOMAIN-CONTAINING PROTEIN"/>
    <property type="match status" value="1"/>
</dbReference>
<dbReference type="GO" id="GO:0005886">
    <property type="term" value="C:plasma membrane"/>
    <property type="evidence" value="ECO:0007669"/>
    <property type="project" value="TreeGrafter"/>
</dbReference>
<dbReference type="InterPro" id="IPR002557">
    <property type="entry name" value="Chitin-bd_dom"/>
</dbReference>
<evidence type="ECO:0000259" key="10">
    <source>
        <dbReference type="PROSITE" id="PS50940"/>
    </source>
</evidence>
<reference evidence="11" key="1">
    <citation type="submission" date="2013-04" db="EMBL/GenBank/DDBJ databases">
        <authorList>
            <person name="Qu J."/>
            <person name="Murali S.C."/>
            <person name="Bandaranaike D."/>
            <person name="Bellair M."/>
            <person name="Blankenburg K."/>
            <person name="Chao H."/>
            <person name="Dinh H."/>
            <person name="Doddapaneni H."/>
            <person name="Downs B."/>
            <person name="Dugan-Rocha S."/>
            <person name="Elkadiri S."/>
            <person name="Gnanaolivu R.D."/>
            <person name="Hernandez B."/>
            <person name="Javaid M."/>
            <person name="Jayaseelan J.C."/>
            <person name="Lee S."/>
            <person name="Li M."/>
            <person name="Ming W."/>
            <person name="Munidasa M."/>
            <person name="Muniz J."/>
            <person name="Nguyen L."/>
            <person name="Ongeri F."/>
            <person name="Osuji N."/>
            <person name="Pu L.-L."/>
            <person name="Puazo M."/>
            <person name="Qu C."/>
            <person name="Quiroz J."/>
            <person name="Raj R."/>
            <person name="Weissenberger G."/>
            <person name="Xin Y."/>
            <person name="Zou X."/>
            <person name="Han Y."/>
            <person name="Richards S."/>
            <person name="Worley K."/>
            <person name="Muzny D."/>
            <person name="Gibbs R."/>
        </authorList>
    </citation>
    <scope>NUCLEOTIDE SEQUENCE</scope>
    <source>
        <strain evidence="11">Sampled in the wild</strain>
    </source>
</reference>
<evidence type="ECO:0000256" key="2">
    <source>
        <dbReference type="ARBA" id="ARBA00004613"/>
    </source>
</evidence>
<organism evidence="11 12">
    <name type="scientific">Ladona fulva</name>
    <name type="common">Scarce chaser dragonfly</name>
    <name type="synonym">Libellula fulva</name>
    <dbReference type="NCBI Taxonomy" id="123851"/>
    <lineage>
        <taxon>Eukaryota</taxon>
        <taxon>Metazoa</taxon>
        <taxon>Ecdysozoa</taxon>
        <taxon>Arthropoda</taxon>
        <taxon>Hexapoda</taxon>
        <taxon>Insecta</taxon>
        <taxon>Pterygota</taxon>
        <taxon>Palaeoptera</taxon>
        <taxon>Odonata</taxon>
        <taxon>Epiprocta</taxon>
        <taxon>Anisoptera</taxon>
        <taxon>Libelluloidea</taxon>
        <taxon>Libellulidae</taxon>
        <taxon>Ladona</taxon>
    </lineage>
</organism>
<dbReference type="SMART" id="SM00494">
    <property type="entry name" value="ChtBD2"/>
    <property type="match status" value="1"/>
</dbReference>
<dbReference type="Gene3D" id="2.60.120.260">
    <property type="entry name" value="Galactose-binding domain-like"/>
    <property type="match status" value="3"/>
</dbReference>
<dbReference type="OrthoDB" id="6262482at2759"/>
<reference evidence="11" key="2">
    <citation type="submission" date="2017-10" db="EMBL/GenBank/DDBJ databases">
        <title>Ladona fulva Genome sequencing and assembly.</title>
        <authorList>
            <person name="Murali S."/>
            <person name="Richards S."/>
            <person name="Bandaranaike D."/>
            <person name="Bellair M."/>
            <person name="Blankenburg K."/>
            <person name="Chao H."/>
            <person name="Dinh H."/>
            <person name="Doddapaneni H."/>
            <person name="Dugan-Rocha S."/>
            <person name="Elkadiri S."/>
            <person name="Gnanaolivu R."/>
            <person name="Hernandez B."/>
            <person name="Skinner E."/>
            <person name="Javaid M."/>
            <person name="Lee S."/>
            <person name="Li M."/>
            <person name="Ming W."/>
            <person name="Munidasa M."/>
            <person name="Muniz J."/>
            <person name="Nguyen L."/>
            <person name="Hughes D."/>
            <person name="Osuji N."/>
            <person name="Pu L.-L."/>
            <person name="Puazo M."/>
            <person name="Qu C."/>
            <person name="Quiroz J."/>
            <person name="Raj R."/>
            <person name="Weissenberger G."/>
            <person name="Xin Y."/>
            <person name="Zou X."/>
            <person name="Han Y."/>
            <person name="Worley K."/>
            <person name="Muzny D."/>
            <person name="Gibbs R."/>
        </authorList>
    </citation>
    <scope>NUCLEOTIDE SEQUENCE</scope>
    <source>
        <strain evidence="11">Sampled in the wild</strain>
    </source>
</reference>
<protein>
    <recommendedName>
        <fullName evidence="13">Hemocytin</fullName>
    </recommendedName>
</protein>
<dbReference type="EMBL" id="KZ309469">
    <property type="protein sequence ID" value="KAG8238941.1"/>
    <property type="molecule type" value="Genomic_DNA"/>
</dbReference>
<dbReference type="InterPro" id="IPR036508">
    <property type="entry name" value="Chitin-bd_dom_sf"/>
</dbReference>